<name>A0A285KA34_9ACTN</name>
<evidence type="ECO:0000256" key="1">
    <source>
        <dbReference type="SAM" id="MobiDB-lite"/>
    </source>
</evidence>
<dbReference type="Proteomes" id="UP000219612">
    <property type="component" value="Unassembled WGS sequence"/>
</dbReference>
<reference evidence="3 4" key="1">
    <citation type="submission" date="2017-09" db="EMBL/GenBank/DDBJ databases">
        <authorList>
            <person name="Ehlers B."/>
            <person name="Leendertz F.H."/>
        </authorList>
    </citation>
    <scope>NUCLEOTIDE SEQUENCE [LARGE SCALE GENOMIC DNA]</scope>
    <source>
        <strain evidence="3 4">CGMCC 4.6857</strain>
    </source>
</reference>
<evidence type="ECO:0000256" key="2">
    <source>
        <dbReference type="SAM" id="SignalP"/>
    </source>
</evidence>
<accession>A0A285KA34</accession>
<proteinExistence type="predicted"/>
<keyword evidence="2" id="KW-0732">Signal</keyword>
<keyword evidence="4" id="KW-1185">Reference proteome</keyword>
<dbReference type="AlphaFoldDB" id="A0A285KA34"/>
<feature type="region of interest" description="Disordered" evidence="1">
    <location>
        <begin position="281"/>
        <end position="324"/>
    </location>
</feature>
<dbReference type="EMBL" id="OBDY01000035">
    <property type="protein sequence ID" value="SNY69445.1"/>
    <property type="molecule type" value="Genomic_DNA"/>
</dbReference>
<evidence type="ECO:0008006" key="5">
    <source>
        <dbReference type="Google" id="ProtNLM"/>
    </source>
</evidence>
<feature type="signal peptide" evidence="2">
    <location>
        <begin position="1"/>
        <end position="29"/>
    </location>
</feature>
<evidence type="ECO:0000313" key="4">
    <source>
        <dbReference type="Proteomes" id="UP000219612"/>
    </source>
</evidence>
<organism evidence="3 4">
    <name type="scientific">Paractinoplanes atraurantiacus</name>
    <dbReference type="NCBI Taxonomy" id="1036182"/>
    <lineage>
        <taxon>Bacteria</taxon>
        <taxon>Bacillati</taxon>
        <taxon>Actinomycetota</taxon>
        <taxon>Actinomycetes</taxon>
        <taxon>Micromonosporales</taxon>
        <taxon>Micromonosporaceae</taxon>
        <taxon>Paractinoplanes</taxon>
    </lineage>
</organism>
<evidence type="ECO:0000313" key="3">
    <source>
        <dbReference type="EMBL" id="SNY69445.1"/>
    </source>
</evidence>
<gene>
    <name evidence="3" type="ORF">SAMN05421748_13548</name>
</gene>
<protein>
    <recommendedName>
        <fullName evidence="5">Right handed beta helix region</fullName>
    </recommendedName>
</protein>
<feature type="compositionally biased region" description="Low complexity" evidence="1">
    <location>
        <begin position="282"/>
        <end position="297"/>
    </location>
</feature>
<feature type="compositionally biased region" description="Basic and acidic residues" evidence="1">
    <location>
        <begin position="298"/>
        <end position="312"/>
    </location>
</feature>
<sequence>MKGNPVKRYLAALTTGLTLSLVAAAPADAALVTYCIGTGGAVTVPNDLYVPAGESCSLTGTIVTGNVSVAAGGNLVVTGGRLAGDVRIAGNGYFDASDTTVAGPVVLAAGGYGVFLKDATSGAITVRPKGTTTVDSFLFAEGTSVTGSVNVQAGEVRLDDGTEITGSVSSTGTYYTDLHDSFVDGTLSVLNSATGSVVCGSSVRGKATFAGNLGGVQLGPNGPLDSCASGGYWGKDVSVTSTTGGVTVDDNIIDGVLTATGNTPVAQIAANNRIRRGVVTDPPAASAARSAARAAAPRQDDTGKAEQRRVDAVQEATAAGPADL</sequence>
<feature type="chain" id="PRO_5012605841" description="Right handed beta helix region" evidence="2">
    <location>
        <begin position="30"/>
        <end position="324"/>
    </location>
</feature>